<organism evidence="1 2">
    <name type="scientific">Blastomyces parvus</name>
    <dbReference type="NCBI Taxonomy" id="2060905"/>
    <lineage>
        <taxon>Eukaryota</taxon>
        <taxon>Fungi</taxon>
        <taxon>Dikarya</taxon>
        <taxon>Ascomycota</taxon>
        <taxon>Pezizomycotina</taxon>
        <taxon>Eurotiomycetes</taxon>
        <taxon>Eurotiomycetidae</taxon>
        <taxon>Onygenales</taxon>
        <taxon>Ajellomycetaceae</taxon>
        <taxon>Blastomyces</taxon>
    </lineage>
</organism>
<dbReference type="OrthoDB" id="10465532at2759"/>
<comment type="caution">
    <text evidence="1">The sequence shown here is derived from an EMBL/GenBank/DDBJ whole genome shotgun (WGS) entry which is preliminary data.</text>
</comment>
<evidence type="ECO:0000313" key="2">
    <source>
        <dbReference type="Proteomes" id="UP000224080"/>
    </source>
</evidence>
<reference evidence="1 2" key="1">
    <citation type="submission" date="2017-10" db="EMBL/GenBank/DDBJ databases">
        <title>Comparative genomics in systemic dimorphic fungi from Ajellomycetaceae.</title>
        <authorList>
            <person name="Munoz J.F."/>
            <person name="Mcewen J.G."/>
            <person name="Clay O.K."/>
            <person name="Cuomo C.A."/>
        </authorList>
    </citation>
    <scope>NUCLEOTIDE SEQUENCE [LARGE SCALE GENOMIC DNA]</scope>
    <source>
        <strain evidence="1 2">UAMH130</strain>
    </source>
</reference>
<proteinExistence type="predicted"/>
<accession>A0A2B7X9E9</accession>
<sequence>MRHTRVAEHAAPDIAGIRRAWPVTRRSLDGVALPPIRAFIVVDADAVWARAPFGSRIAGAVYSQDRRCEEGEKG</sequence>
<name>A0A2B7X9E9_9EURO</name>
<dbReference type="AlphaFoldDB" id="A0A2B7X9E9"/>
<keyword evidence="2" id="KW-1185">Reference proteome</keyword>
<protein>
    <submittedName>
        <fullName evidence="1">Uncharacterized protein</fullName>
    </submittedName>
</protein>
<dbReference type="Proteomes" id="UP000224080">
    <property type="component" value="Unassembled WGS sequence"/>
</dbReference>
<evidence type="ECO:0000313" key="1">
    <source>
        <dbReference type="EMBL" id="PGH05337.1"/>
    </source>
</evidence>
<dbReference type="EMBL" id="PDNC01000031">
    <property type="protein sequence ID" value="PGH05337.1"/>
    <property type="molecule type" value="Genomic_DNA"/>
</dbReference>
<gene>
    <name evidence="1" type="ORF">GX51_03058</name>
</gene>